<dbReference type="Pfam" id="PF13403">
    <property type="entry name" value="Hint_2"/>
    <property type="match status" value="1"/>
</dbReference>
<name>A0A159Z4F1_9RHOB</name>
<sequence>MALTFKALYVGNSATQLDPVEGNDTAEGGNDFAKATFGAKGNALAGNWVSFTSVDRGGYADILDMNNSKSNDQAIIDNGSGPVTYTMDGTAIFLGYITYNDGTVSAKDLPFVLVQMSNGDLYIMPSKQAGTDTNAALSAKQIQSITFTSIVDVNYSGMQADRSVINFVTCYAAGTLIGTPTGPRAIETLVPGDMVNTLDHGPQPIRWIGRHQLGVMDMIANPALQPVRIGAGAMGQGLPLRELLVSPQHRMLVRSPIAQRMFGGAEVMVAAKHLAGLPGIEPCTGAAPVEYWHILCDRHEVLFAEGAPSESLYTGEQALYALDPEGRAEIAALFPDMAPPEPARDLVPGRRARTLARRHAEGKRELLAQA</sequence>
<protein>
    <recommendedName>
        <fullName evidence="1">Hedgehog/Intein (Hint) domain-containing protein</fullName>
    </recommendedName>
</protein>
<dbReference type="RefSeq" id="WP_236937787.1">
    <property type="nucleotide sequence ID" value="NZ_CP012661.1"/>
</dbReference>
<organism evidence="2 3">
    <name type="scientific">Frigidibacter mobilis</name>
    <dbReference type="NCBI Taxonomy" id="1335048"/>
    <lineage>
        <taxon>Bacteria</taxon>
        <taxon>Pseudomonadati</taxon>
        <taxon>Pseudomonadota</taxon>
        <taxon>Alphaproteobacteria</taxon>
        <taxon>Rhodobacterales</taxon>
        <taxon>Paracoccaceae</taxon>
        <taxon>Frigidibacter</taxon>
    </lineage>
</organism>
<evidence type="ECO:0000259" key="1">
    <source>
        <dbReference type="Pfam" id="PF13403"/>
    </source>
</evidence>
<dbReference type="PATRIC" id="fig|1335048.3.peg.2921"/>
<accession>A0A159Z4F1</accession>
<dbReference type="InterPro" id="IPR028992">
    <property type="entry name" value="Hedgehog/Intein_dom"/>
</dbReference>
<dbReference type="AlphaFoldDB" id="A0A159Z4F1"/>
<dbReference type="Proteomes" id="UP000076128">
    <property type="component" value="Chromosome"/>
</dbReference>
<keyword evidence="3" id="KW-1185">Reference proteome</keyword>
<dbReference type="STRING" id="1335048.AKL17_2807"/>
<reference evidence="2 3" key="1">
    <citation type="submission" date="2015-09" db="EMBL/GenBank/DDBJ databases">
        <title>Complete genome sequence of Defluviimonas alba cai42t isolated from an oilfield in Xinjiang.</title>
        <authorList>
            <person name="Geng S."/>
            <person name="Pan X."/>
            <person name="Wu X."/>
        </authorList>
    </citation>
    <scope>NUCLEOTIDE SEQUENCE [LARGE SCALE GENOMIC DNA]</scope>
    <source>
        <strain evidence="3">cai42</strain>
    </source>
</reference>
<dbReference type="EMBL" id="CP012661">
    <property type="protein sequence ID" value="AMY70045.1"/>
    <property type="molecule type" value="Genomic_DNA"/>
</dbReference>
<dbReference type="SUPFAM" id="SSF51294">
    <property type="entry name" value="Hedgehog/intein (Hint) domain"/>
    <property type="match status" value="1"/>
</dbReference>
<gene>
    <name evidence="2" type="ORF">AKL17_2807</name>
</gene>
<evidence type="ECO:0000313" key="3">
    <source>
        <dbReference type="Proteomes" id="UP000076128"/>
    </source>
</evidence>
<dbReference type="InterPro" id="IPR036844">
    <property type="entry name" value="Hint_dom_sf"/>
</dbReference>
<proteinExistence type="predicted"/>
<dbReference type="KEGG" id="daa:AKL17_2807"/>
<evidence type="ECO:0000313" key="2">
    <source>
        <dbReference type="EMBL" id="AMY70045.1"/>
    </source>
</evidence>
<feature type="domain" description="Hedgehog/Intein (Hint)" evidence="1">
    <location>
        <begin position="169"/>
        <end position="315"/>
    </location>
</feature>